<dbReference type="Proteomes" id="UP000010847">
    <property type="component" value="Chromosome"/>
</dbReference>
<dbReference type="SUPFAM" id="SSF103481">
    <property type="entry name" value="Multidrug resistance efflux transporter EmrE"/>
    <property type="match status" value="2"/>
</dbReference>
<feature type="transmembrane region" description="Helical" evidence="7">
    <location>
        <begin position="238"/>
        <end position="258"/>
    </location>
</feature>
<keyword evidence="3" id="KW-1003">Cell membrane</keyword>
<dbReference type="HOGENOM" id="CLU_033863_17_2_9"/>
<protein>
    <submittedName>
        <fullName evidence="9">Membrane protein</fullName>
    </submittedName>
</protein>
<feature type="transmembrane region" description="Helical" evidence="7">
    <location>
        <begin position="97"/>
        <end position="113"/>
    </location>
</feature>
<feature type="transmembrane region" description="Helical" evidence="7">
    <location>
        <begin position="183"/>
        <end position="202"/>
    </location>
</feature>
<dbReference type="InterPro" id="IPR000620">
    <property type="entry name" value="EamA_dom"/>
</dbReference>
<feature type="domain" description="EamA" evidence="8">
    <location>
        <begin position="18"/>
        <end position="142"/>
    </location>
</feature>
<accession>W0E8A6</accession>
<feature type="domain" description="EamA" evidence="8">
    <location>
        <begin position="152"/>
        <end position="277"/>
    </location>
</feature>
<proteinExistence type="inferred from homology"/>
<feature type="transmembrane region" description="Helical" evidence="7">
    <location>
        <begin position="43"/>
        <end position="63"/>
    </location>
</feature>
<evidence type="ECO:0000256" key="3">
    <source>
        <dbReference type="ARBA" id="ARBA00022475"/>
    </source>
</evidence>
<gene>
    <name evidence="9" type="ORF">DESME_07925</name>
</gene>
<evidence type="ECO:0000259" key="8">
    <source>
        <dbReference type="Pfam" id="PF00892"/>
    </source>
</evidence>
<comment type="similarity">
    <text evidence="2">Belongs to the EamA transporter family.</text>
</comment>
<dbReference type="RefSeq" id="WP_006717026.1">
    <property type="nucleotide sequence ID" value="NZ_CP007032.1"/>
</dbReference>
<dbReference type="AlphaFoldDB" id="W0E8A6"/>
<dbReference type="PANTHER" id="PTHR42920:SF5">
    <property type="entry name" value="EAMA DOMAIN-CONTAINING PROTEIN"/>
    <property type="match status" value="1"/>
</dbReference>
<evidence type="ECO:0000313" key="10">
    <source>
        <dbReference type="Proteomes" id="UP000010847"/>
    </source>
</evidence>
<dbReference type="GO" id="GO:0005886">
    <property type="term" value="C:plasma membrane"/>
    <property type="evidence" value="ECO:0007669"/>
    <property type="project" value="UniProtKB-SubCell"/>
</dbReference>
<dbReference type="EMBL" id="CP007032">
    <property type="protein sequence ID" value="AHF07002.1"/>
    <property type="molecule type" value="Genomic_DNA"/>
</dbReference>
<dbReference type="InterPro" id="IPR051258">
    <property type="entry name" value="Diverse_Substrate_Transporter"/>
</dbReference>
<keyword evidence="5 7" id="KW-1133">Transmembrane helix</keyword>
<dbReference type="STRING" id="871968.DESME_07925"/>
<comment type="subcellular location">
    <subcellularLocation>
        <location evidence="1">Cell membrane</location>
        <topology evidence="1">Multi-pass membrane protein</topology>
    </subcellularLocation>
</comment>
<evidence type="ECO:0000256" key="7">
    <source>
        <dbReference type="SAM" id="Phobius"/>
    </source>
</evidence>
<evidence type="ECO:0000256" key="6">
    <source>
        <dbReference type="ARBA" id="ARBA00023136"/>
    </source>
</evidence>
<sequence>MSLTTNLTLFKFKNVRLKAILLLLITATMWSLGGMLIKSINAHPLAIAGVRSAIASVVFLIILGKPRMNWTRVQMGAAASYAGTVIFFVIATKATTAANAIFLQYTAPIYVALLSSRLLKEKTKVLDWVTVLIVLGGMVLFFLDNLSTTGIMGNIFGIISGICFALQIIFLRMQKDGSPWESVFLGNIITAIIGLPFLTTAWPNAFDWVELLILGVVQLGLPYILYTIAIKHTTALEAILIPVIEPILNPLWVLLFLGEKPGSWSLIGGFIVLMAITIRCILVEIPISFPVKVKRQNESHDSLG</sequence>
<keyword evidence="6 7" id="KW-0472">Membrane</keyword>
<dbReference type="InterPro" id="IPR037185">
    <property type="entry name" value="EmrE-like"/>
</dbReference>
<name>W0E8A6_9FIRM</name>
<feature type="transmembrane region" description="Helical" evidence="7">
    <location>
        <begin position="125"/>
        <end position="143"/>
    </location>
</feature>
<feature type="transmembrane region" description="Helical" evidence="7">
    <location>
        <begin position="208"/>
        <end position="226"/>
    </location>
</feature>
<keyword evidence="4 7" id="KW-0812">Transmembrane</keyword>
<dbReference type="eggNOG" id="COG0697">
    <property type="taxonomic scope" value="Bacteria"/>
</dbReference>
<evidence type="ECO:0000313" key="9">
    <source>
        <dbReference type="EMBL" id="AHF07002.1"/>
    </source>
</evidence>
<dbReference type="KEGG" id="dmt:DESME_07925"/>
<feature type="transmembrane region" description="Helical" evidence="7">
    <location>
        <begin position="20"/>
        <end position="37"/>
    </location>
</feature>
<dbReference type="PANTHER" id="PTHR42920">
    <property type="entry name" value="OS03G0707200 PROTEIN-RELATED"/>
    <property type="match status" value="1"/>
</dbReference>
<evidence type="ECO:0000256" key="4">
    <source>
        <dbReference type="ARBA" id="ARBA00022692"/>
    </source>
</evidence>
<dbReference type="Pfam" id="PF00892">
    <property type="entry name" value="EamA"/>
    <property type="match status" value="2"/>
</dbReference>
<feature type="transmembrane region" description="Helical" evidence="7">
    <location>
        <begin position="75"/>
        <end position="91"/>
    </location>
</feature>
<evidence type="ECO:0000256" key="5">
    <source>
        <dbReference type="ARBA" id="ARBA00022989"/>
    </source>
</evidence>
<keyword evidence="10" id="KW-1185">Reference proteome</keyword>
<reference evidence="9 10" key="1">
    <citation type="submission" date="2013-12" db="EMBL/GenBank/DDBJ databases">
        <authorList>
            <consortium name="DOE Joint Genome Institute"/>
            <person name="Smidt H."/>
            <person name="Huntemann M."/>
            <person name="Han J."/>
            <person name="Chen A."/>
            <person name="Kyrpides N."/>
            <person name="Mavromatis K."/>
            <person name="Markowitz V."/>
            <person name="Palaniappan K."/>
            <person name="Ivanova N."/>
            <person name="Schaumberg A."/>
            <person name="Pati A."/>
            <person name="Liolios K."/>
            <person name="Nordberg H.P."/>
            <person name="Cantor M.N."/>
            <person name="Hua S.X."/>
            <person name="Woyke T."/>
        </authorList>
    </citation>
    <scope>NUCLEOTIDE SEQUENCE [LARGE SCALE GENOMIC DNA]</scope>
    <source>
        <strain evidence="10">DSM 15288</strain>
    </source>
</reference>
<feature type="transmembrane region" description="Helical" evidence="7">
    <location>
        <begin position="149"/>
        <end position="171"/>
    </location>
</feature>
<feature type="transmembrane region" description="Helical" evidence="7">
    <location>
        <begin position="264"/>
        <end position="285"/>
    </location>
</feature>
<organism evidence="9 10">
    <name type="scientific">Desulfitobacterium metallireducens DSM 15288</name>
    <dbReference type="NCBI Taxonomy" id="871968"/>
    <lineage>
        <taxon>Bacteria</taxon>
        <taxon>Bacillati</taxon>
        <taxon>Bacillota</taxon>
        <taxon>Clostridia</taxon>
        <taxon>Eubacteriales</taxon>
        <taxon>Desulfitobacteriaceae</taxon>
        <taxon>Desulfitobacterium</taxon>
    </lineage>
</organism>
<evidence type="ECO:0000256" key="1">
    <source>
        <dbReference type="ARBA" id="ARBA00004651"/>
    </source>
</evidence>
<evidence type="ECO:0000256" key="2">
    <source>
        <dbReference type="ARBA" id="ARBA00007362"/>
    </source>
</evidence>